<dbReference type="EMBL" id="JACCJC010000003">
    <property type="protein sequence ID" value="KAF6240587.1"/>
    <property type="molecule type" value="Genomic_DNA"/>
</dbReference>
<evidence type="ECO:0000256" key="1">
    <source>
        <dbReference type="SAM" id="MobiDB-lite"/>
    </source>
</evidence>
<protein>
    <submittedName>
        <fullName evidence="2">Uncharacterized protein</fullName>
    </submittedName>
</protein>
<comment type="caution">
    <text evidence="2">The sequence shown here is derived from an EMBL/GenBank/DDBJ whole genome shotgun (WGS) entry which is preliminary data.</text>
</comment>
<name>A0A8H6G525_9LECA</name>
<evidence type="ECO:0000313" key="3">
    <source>
        <dbReference type="Proteomes" id="UP000578531"/>
    </source>
</evidence>
<reference evidence="2 3" key="1">
    <citation type="journal article" date="2020" name="Genomics">
        <title>Complete, high-quality genomes from long-read metagenomic sequencing of two wolf lichen thalli reveals enigmatic genome architecture.</title>
        <authorList>
            <person name="McKenzie S.K."/>
            <person name="Walston R.F."/>
            <person name="Allen J.L."/>
        </authorList>
    </citation>
    <scope>NUCLEOTIDE SEQUENCE [LARGE SCALE GENOMIC DNA]</scope>
    <source>
        <strain evidence="2">WasteWater2</strain>
    </source>
</reference>
<proteinExistence type="predicted"/>
<keyword evidence="3" id="KW-1185">Reference proteome</keyword>
<sequence>MAPAAATRSKKAAKRVTPASKVTKKTSNAANKAPKAKTPPPREEILVHKTSPSTISPDEIDETPPPAVKVDLQELIAQLSKVQEERNHRHRHDGRVHKSRRHHHRHRHSRSHRHRHSDTSDSDSSDSESDWEERRGVPFRHSEGKKPFLSIAERFRSVDVKYFKQIFFGTFKTKNFAKLAHMHTTPAKEDKDVNGHNHMMHCFHVYSVAAGRFAHVSVKEDLNEALHSYAIRLLRLPITYRFDSILAYHLAFVTARIQGGQDDPKAWEADDQSCRDLLVPKCARIRGSRASIAVGPPAPVALGHFFHPPYADFFHDRAQLAGWMSIRWRERAGALLVIRHVRIDRYPGLLDFAKG</sequence>
<organism evidence="2 3">
    <name type="scientific">Letharia columbiana</name>
    <dbReference type="NCBI Taxonomy" id="112416"/>
    <lineage>
        <taxon>Eukaryota</taxon>
        <taxon>Fungi</taxon>
        <taxon>Dikarya</taxon>
        <taxon>Ascomycota</taxon>
        <taxon>Pezizomycotina</taxon>
        <taxon>Lecanoromycetes</taxon>
        <taxon>OSLEUM clade</taxon>
        <taxon>Lecanoromycetidae</taxon>
        <taxon>Lecanorales</taxon>
        <taxon>Lecanorineae</taxon>
        <taxon>Parmeliaceae</taxon>
        <taxon>Letharia</taxon>
    </lineage>
</organism>
<gene>
    <name evidence="2" type="ORF">HO173_001258</name>
</gene>
<dbReference type="Proteomes" id="UP000578531">
    <property type="component" value="Unassembled WGS sequence"/>
</dbReference>
<feature type="region of interest" description="Disordered" evidence="1">
    <location>
        <begin position="82"/>
        <end position="137"/>
    </location>
</feature>
<dbReference type="GeneID" id="59282933"/>
<dbReference type="RefSeq" id="XP_037169846.1">
    <property type="nucleotide sequence ID" value="XM_037303199.1"/>
</dbReference>
<evidence type="ECO:0000313" key="2">
    <source>
        <dbReference type="EMBL" id="KAF6240587.1"/>
    </source>
</evidence>
<feature type="region of interest" description="Disordered" evidence="1">
    <location>
        <begin position="1"/>
        <end position="69"/>
    </location>
</feature>
<feature type="compositionally biased region" description="Acidic residues" evidence="1">
    <location>
        <begin position="120"/>
        <end position="131"/>
    </location>
</feature>
<feature type="compositionally biased region" description="Basic residues" evidence="1">
    <location>
        <begin position="88"/>
        <end position="116"/>
    </location>
</feature>
<accession>A0A8H6G525</accession>
<dbReference type="AlphaFoldDB" id="A0A8H6G525"/>